<organism evidence="8 9">
    <name type="scientific">Paraphaeosphaeria minitans</name>
    <dbReference type="NCBI Taxonomy" id="565426"/>
    <lineage>
        <taxon>Eukaryota</taxon>
        <taxon>Fungi</taxon>
        <taxon>Dikarya</taxon>
        <taxon>Ascomycota</taxon>
        <taxon>Pezizomycotina</taxon>
        <taxon>Dothideomycetes</taxon>
        <taxon>Pleosporomycetidae</taxon>
        <taxon>Pleosporales</taxon>
        <taxon>Massarineae</taxon>
        <taxon>Didymosphaeriaceae</taxon>
        <taxon>Paraphaeosphaeria</taxon>
    </lineage>
</organism>
<dbReference type="PROSITE" id="PS50048">
    <property type="entry name" value="ZN2_CY6_FUNGAL_2"/>
    <property type="match status" value="1"/>
</dbReference>
<protein>
    <submittedName>
        <fullName evidence="8">Zinc finger transcription factor</fullName>
    </submittedName>
</protein>
<dbReference type="AlphaFoldDB" id="A0A9P6KMS1"/>
<dbReference type="EMBL" id="WJXW01000010">
    <property type="protein sequence ID" value="KAF9732833.1"/>
    <property type="molecule type" value="Genomic_DNA"/>
</dbReference>
<evidence type="ECO:0000256" key="4">
    <source>
        <dbReference type="ARBA" id="ARBA00023163"/>
    </source>
</evidence>
<proteinExistence type="predicted"/>
<accession>A0A9P6KMS1</accession>
<dbReference type="GO" id="GO:0003677">
    <property type="term" value="F:DNA binding"/>
    <property type="evidence" value="ECO:0007669"/>
    <property type="project" value="UniProtKB-KW"/>
</dbReference>
<dbReference type="CDD" id="cd00067">
    <property type="entry name" value="GAL4"/>
    <property type="match status" value="1"/>
</dbReference>
<dbReference type="Pfam" id="PF00172">
    <property type="entry name" value="Zn_clus"/>
    <property type="match status" value="1"/>
</dbReference>
<dbReference type="InterPro" id="IPR036864">
    <property type="entry name" value="Zn2-C6_fun-type_DNA-bd_sf"/>
</dbReference>
<dbReference type="Gene3D" id="4.10.240.10">
    <property type="entry name" value="Zn(2)-C6 fungal-type DNA-binding domain"/>
    <property type="match status" value="1"/>
</dbReference>
<dbReference type="Proteomes" id="UP000756921">
    <property type="component" value="Unassembled WGS sequence"/>
</dbReference>
<feature type="region of interest" description="Disordered" evidence="6">
    <location>
        <begin position="52"/>
        <end position="106"/>
    </location>
</feature>
<dbReference type="OrthoDB" id="5069333at2759"/>
<keyword evidence="3" id="KW-0238">DNA-binding</keyword>
<keyword evidence="2" id="KW-0805">Transcription regulation</keyword>
<dbReference type="GO" id="GO:0000981">
    <property type="term" value="F:DNA-binding transcription factor activity, RNA polymerase II-specific"/>
    <property type="evidence" value="ECO:0007669"/>
    <property type="project" value="InterPro"/>
</dbReference>
<evidence type="ECO:0000256" key="3">
    <source>
        <dbReference type="ARBA" id="ARBA00023125"/>
    </source>
</evidence>
<name>A0A9P6KMS1_9PLEO</name>
<keyword evidence="5" id="KW-0539">Nucleus</keyword>
<evidence type="ECO:0000259" key="7">
    <source>
        <dbReference type="PROSITE" id="PS50048"/>
    </source>
</evidence>
<evidence type="ECO:0000313" key="9">
    <source>
        <dbReference type="Proteomes" id="UP000756921"/>
    </source>
</evidence>
<dbReference type="GO" id="GO:0008270">
    <property type="term" value="F:zinc ion binding"/>
    <property type="evidence" value="ECO:0007669"/>
    <property type="project" value="InterPro"/>
</dbReference>
<feature type="region of interest" description="Disordered" evidence="6">
    <location>
        <begin position="130"/>
        <end position="160"/>
    </location>
</feature>
<feature type="domain" description="Zn(2)-C6 fungal-type" evidence="7">
    <location>
        <begin position="16"/>
        <end position="46"/>
    </location>
</feature>
<gene>
    <name evidence="8" type="ORF">PMIN01_09691</name>
</gene>
<dbReference type="SMART" id="SM00066">
    <property type="entry name" value="GAL4"/>
    <property type="match status" value="1"/>
</dbReference>
<dbReference type="PROSITE" id="PS00463">
    <property type="entry name" value="ZN2_CY6_FUNGAL_1"/>
    <property type="match status" value="1"/>
</dbReference>
<dbReference type="SUPFAM" id="SSF57701">
    <property type="entry name" value="Zn2/Cys6 DNA-binding domain"/>
    <property type="match status" value="1"/>
</dbReference>
<dbReference type="PANTHER" id="PTHR31069">
    <property type="entry name" value="OLEATE-ACTIVATED TRANSCRIPTION FACTOR 1-RELATED"/>
    <property type="match status" value="1"/>
</dbReference>
<dbReference type="PANTHER" id="PTHR31069:SF31">
    <property type="entry name" value="MONODICTYPHENONE CLUSTER TRANSCRIPTION FACTOR-RELATED"/>
    <property type="match status" value="1"/>
</dbReference>
<evidence type="ECO:0000256" key="5">
    <source>
        <dbReference type="ARBA" id="ARBA00023242"/>
    </source>
</evidence>
<reference evidence="8" key="1">
    <citation type="journal article" date="2020" name="Mol. Plant Microbe Interact.">
        <title>Genome Sequence of the Biocontrol Agent Coniothyrium minitans strain Conio (IMI 134523).</title>
        <authorList>
            <person name="Patel D."/>
            <person name="Shittu T.A."/>
            <person name="Baroncelli R."/>
            <person name="Muthumeenakshi S."/>
            <person name="Osborne T.H."/>
            <person name="Janganan T.K."/>
            <person name="Sreenivasaprasad S."/>
        </authorList>
    </citation>
    <scope>NUCLEOTIDE SEQUENCE</scope>
    <source>
        <strain evidence="8">Conio</strain>
    </source>
</reference>
<keyword evidence="4" id="KW-0804">Transcription</keyword>
<keyword evidence="1" id="KW-0479">Metal-binding</keyword>
<dbReference type="InterPro" id="IPR001138">
    <property type="entry name" value="Zn2Cys6_DnaBD"/>
</dbReference>
<evidence type="ECO:0000256" key="2">
    <source>
        <dbReference type="ARBA" id="ARBA00023015"/>
    </source>
</evidence>
<dbReference type="PRINTS" id="PR00755">
    <property type="entry name" value="AFLATOXINBRP"/>
</dbReference>
<keyword evidence="9" id="KW-1185">Reference proteome</keyword>
<sequence>MPEQDVPGRRLKYRMSCDICHAAKIKCGSQKPSCRRCTVKRLDCVYSISHRKGRPREKRKGMEDGGGTSGLSRPEPTQGPDIWTPPTTNFEAPLTAEPSEASGSQLEADSLAFPTAFASFDLDDDFDFPTMLASLDEPPIPDNSPRPATAGSTSQGESRYVLSPEILESNERDLFYLIDTETSLQHEHSKEGPARSMGMQPERFSQTVFTSFLDNGSSDQALESGLEFLQKGGQLDNVPQLRRGKAPASRISTVRIVLDLMQKTVHNEFMTANRRSNSSAGPAGFSRLVGDQQFSDEPYCCDEYDGSSLYIGNFKVPARARRRYLREMLQARFSKFLMLFEERKRRAHDAGQDCFAVGASALMGTIDRDLKTILGWVELSRSMD</sequence>
<dbReference type="InterPro" id="IPR050675">
    <property type="entry name" value="OAF3"/>
</dbReference>
<evidence type="ECO:0000256" key="1">
    <source>
        <dbReference type="ARBA" id="ARBA00022723"/>
    </source>
</evidence>
<evidence type="ECO:0000313" key="8">
    <source>
        <dbReference type="EMBL" id="KAF9732833.1"/>
    </source>
</evidence>
<evidence type="ECO:0000256" key="6">
    <source>
        <dbReference type="SAM" id="MobiDB-lite"/>
    </source>
</evidence>
<comment type="caution">
    <text evidence="8">The sequence shown here is derived from an EMBL/GenBank/DDBJ whole genome shotgun (WGS) entry which is preliminary data.</text>
</comment>